<dbReference type="Gene3D" id="1.10.287.1490">
    <property type="match status" value="1"/>
</dbReference>
<sequence length="1209" mass="134778">MRIEELVLEGFKSYPVRTQITGWDSSFNAITGLNGSGKSNILDAICFVLGITNMSQMRAQNQQDLIYKRGQAGITKASVTIVFDNSERDKSPVGLENCKQITVTRQIALPNVSKYLLNGHKSQQHTIQTLFQSVQLNINNPNFLIMQGRITKVLNMRPQEILGMVEEAAGTRMFEERKDKAKKTMGKKEKRVDEITSLLTEEITPKLDTLREEKRSFLQWQKACTELERIGRVLRAWEWTEGKERVEKKQAEIEKKERDVGKVKANREKAVKEGEAAEKDMKEVEAKRDAEMKKGGKFKKREEEVAELEKVLVKIRTQVEIKNGSVVDEEGKAKGLEAELKELQDALTQKGAQVEQLNASYANVKDKHNTTQTALFSAEELLQTLLTGLSSSGTGNSGGGGYMGQLADAKARLAQATAEEEQSRVKLGMSEKELKTLEGRWKEVEREAGDGKRNLESGKVEVEKFRRKVEECGWSAEKEREGEIALRTAKAEFRQFTEERDAVKQRLSSLDFSYSTPSPNFDRSKVKGLVASLISLEPDHYNKSTALEITAGAKLYNVVVENEKVGKELLQNGKLKKRVTIIPLNKINAFKMSAQKLSSATKLAPGKVRLALSLVGYPEEVANAMTFVFGDTLVCDDAESAKLVTFSPQVGGVRSVTLEGDVYDPSGTLSGGSAPSGSGTLVKVQELLEAERKVGDAKRRLDELEMTEAKGKEGRDRWKKLSRELEIKEHEMRLLSEQVEGSNAARIGAEVEALKQTIADLKAAVQTAKDKQSAAKEECKKLEKDMDEFKNNKDGKISELKADISKQKAALQKHAVVVKTQQKEVQTAALELEQLEKDIAQATGTLKEAKAGAAKLRSELATLAQELSASEGSHAKAEKKLQEERATLTRFDNELKELEGVIKNKKQAVSDAELQLKKLEHDMQTLAKEKTAASNFVANLEKQYDWLQDESDLFGRKGSPYDFAAMDIGRLKEKARELEDTQKGMKKKVNPKVINMIDSVEKKEVALKKMLSTVLKDKEKIEETIEELDRYKRDALQKTWEKVNGDFGGIFAELLPGNFAKLQPPEGQDLMQGLEVKVQLGSVWKQSLTELSGGQRSLIALSLIMALLQFKPAPMYILDEIDAALDLSHTQHIGQLFRTRFKGSQFIVVSLKEGLFTNANVLFRARFRDGTSIVERTAQRSGSGMYDKENEDGDARGSRRGRKTIATGS</sequence>
<name>A0A0C3AKM1_PILCF</name>
<dbReference type="GO" id="GO:0005524">
    <property type="term" value="F:ATP binding"/>
    <property type="evidence" value="ECO:0007669"/>
    <property type="project" value="UniProtKB-KW"/>
</dbReference>
<keyword evidence="6" id="KW-0067">ATP-binding</keyword>
<dbReference type="SUPFAM" id="SSF90257">
    <property type="entry name" value="Myosin rod fragments"/>
    <property type="match status" value="1"/>
</dbReference>
<dbReference type="SUPFAM" id="SSF75553">
    <property type="entry name" value="Smc hinge domain"/>
    <property type="match status" value="1"/>
</dbReference>
<dbReference type="OrthoDB" id="10255539at2759"/>
<dbReference type="InterPro" id="IPR027120">
    <property type="entry name" value="Smc2_ABC"/>
</dbReference>
<gene>
    <name evidence="15" type="ORF">PILCRDRAFT_14366</name>
</gene>
<dbReference type="InterPro" id="IPR027417">
    <property type="entry name" value="P-loop_NTPase"/>
</dbReference>
<dbReference type="PIRSF" id="PIRSF005719">
    <property type="entry name" value="SMC"/>
    <property type="match status" value="1"/>
</dbReference>
<feature type="region of interest" description="Disordered" evidence="13">
    <location>
        <begin position="1178"/>
        <end position="1209"/>
    </location>
</feature>
<evidence type="ECO:0000256" key="7">
    <source>
        <dbReference type="ARBA" id="ARBA00023054"/>
    </source>
</evidence>
<feature type="coiled-coil region" evidence="12">
    <location>
        <begin position="246"/>
        <end position="360"/>
    </location>
</feature>
<keyword evidence="5" id="KW-0498">Mitosis</keyword>
<dbReference type="GO" id="GO:0031981">
    <property type="term" value="C:nuclear lumen"/>
    <property type="evidence" value="ECO:0007669"/>
    <property type="project" value="UniProtKB-ARBA"/>
</dbReference>
<dbReference type="Gene3D" id="3.30.70.1620">
    <property type="match status" value="1"/>
</dbReference>
<dbReference type="FunCoup" id="A0A0C3AKM1">
    <property type="interactions" value="751"/>
</dbReference>
<keyword evidence="10" id="KW-0131">Cell cycle</keyword>
<dbReference type="Pfam" id="PF02463">
    <property type="entry name" value="SMC_N"/>
    <property type="match status" value="1"/>
</dbReference>
<dbReference type="InParanoid" id="A0A0C3AKM1"/>
<comment type="similarity">
    <text evidence="2">Belongs to the SMC family. SMC2 subfamily.</text>
</comment>
<dbReference type="FunFam" id="1.20.1060.20:FF:000005">
    <property type="entry name" value="Structural maintenance of chromosomes 2"/>
    <property type="match status" value="1"/>
</dbReference>
<dbReference type="Proteomes" id="UP000054166">
    <property type="component" value="Unassembled WGS sequence"/>
</dbReference>
<dbReference type="InterPro" id="IPR024704">
    <property type="entry name" value="SMC"/>
</dbReference>
<evidence type="ECO:0000313" key="15">
    <source>
        <dbReference type="EMBL" id="KIM74458.1"/>
    </source>
</evidence>
<dbReference type="GO" id="GO:0000796">
    <property type="term" value="C:condensin complex"/>
    <property type="evidence" value="ECO:0007669"/>
    <property type="project" value="UniProtKB-ARBA"/>
</dbReference>
<feature type="domain" description="SMC hinge" evidence="14">
    <location>
        <begin position="524"/>
        <end position="645"/>
    </location>
</feature>
<reference evidence="15 16" key="1">
    <citation type="submission" date="2014-04" db="EMBL/GenBank/DDBJ databases">
        <authorList>
            <consortium name="DOE Joint Genome Institute"/>
            <person name="Kuo A."/>
            <person name="Tarkka M."/>
            <person name="Buscot F."/>
            <person name="Kohler A."/>
            <person name="Nagy L.G."/>
            <person name="Floudas D."/>
            <person name="Copeland A."/>
            <person name="Barry K.W."/>
            <person name="Cichocki N."/>
            <person name="Veneault-Fourrey C."/>
            <person name="LaButti K."/>
            <person name="Lindquist E.A."/>
            <person name="Lipzen A."/>
            <person name="Lundell T."/>
            <person name="Morin E."/>
            <person name="Murat C."/>
            <person name="Sun H."/>
            <person name="Tunlid A."/>
            <person name="Henrissat B."/>
            <person name="Grigoriev I.V."/>
            <person name="Hibbett D.S."/>
            <person name="Martin F."/>
            <person name="Nordberg H.P."/>
            <person name="Cantor M.N."/>
            <person name="Hua S.X."/>
        </authorList>
    </citation>
    <scope>NUCLEOTIDE SEQUENCE [LARGE SCALE GENOMIC DNA]</scope>
    <source>
        <strain evidence="15 16">F 1598</strain>
    </source>
</reference>
<dbReference type="GO" id="GO:0016887">
    <property type="term" value="F:ATP hydrolysis activity"/>
    <property type="evidence" value="ECO:0007669"/>
    <property type="project" value="InterPro"/>
</dbReference>
<evidence type="ECO:0000256" key="1">
    <source>
        <dbReference type="ARBA" id="ARBA00004123"/>
    </source>
</evidence>
<evidence type="ECO:0000313" key="16">
    <source>
        <dbReference type="Proteomes" id="UP000054166"/>
    </source>
</evidence>
<dbReference type="SUPFAM" id="SSF52540">
    <property type="entry name" value="P-loop containing nucleoside triphosphate hydrolases"/>
    <property type="match status" value="1"/>
</dbReference>
<dbReference type="HOGENOM" id="CLU_001042_9_0_1"/>
<evidence type="ECO:0000256" key="4">
    <source>
        <dbReference type="ARBA" id="ARBA00022741"/>
    </source>
</evidence>
<dbReference type="FunFam" id="3.40.50.300:FF:000385">
    <property type="entry name" value="Structural maintenance of chromosomes 2"/>
    <property type="match status" value="1"/>
</dbReference>
<dbReference type="SMART" id="SM00968">
    <property type="entry name" value="SMC_hinge"/>
    <property type="match status" value="1"/>
</dbReference>
<dbReference type="EMBL" id="KN833060">
    <property type="protein sequence ID" value="KIM74458.1"/>
    <property type="molecule type" value="Genomic_DNA"/>
</dbReference>
<evidence type="ECO:0000256" key="2">
    <source>
        <dbReference type="ARBA" id="ARBA00005231"/>
    </source>
</evidence>
<dbReference type="GO" id="GO:0007076">
    <property type="term" value="P:mitotic chromosome condensation"/>
    <property type="evidence" value="ECO:0007669"/>
    <property type="project" value="UniProtKB-ARBA"/>
</dbReference>
<dbReference type="PANTHER" id="PTHR43977">
    <property type="entry name" value="STRUCTURAL MAINTENANCE OF CHROMOSOMES PROTEIN 3"/>
    <property type="match status" value="1"/>
</dbReference>
<organism evidence="15 16">
    <name type="scientific">Piloderma croceum (strain F 1598)</name>
    <dbReference type="NCBI Taxonomy" id="765440"/>
    <lineage>
        <taxon>Eukaryota</taxon>
        <taxon>Fungi</taxon>
        <taxon>Dikarya</taxon>
        <taxon>Basidiomycota</taxon>
        <taxon>Agaricomycotina</taxon>
        <taxon>Agaricomycetes</taxon>
        <taxon>Agaricomycetidae</taxon>
        <taxon>Atheliales</taxon>
        <taxon>Atheliaceae</taxon>
        <taxon>Piloderma</taxon>
    </lineage>
</organism>
<reference evidence="16" key="2">
    <citation type="submission" date="2015-01" db="EMBL/GenBank/DDBJ databases">
        <title>Evolutionary Origins and Diversification of the Mycorrhizal Mutualists.</title>
        <authorList>
            <consortium name="DOE Joint Genome Institute"/>
            <consortium name="Mycorrhizal Genomics Consortium"/>
            <person name="Kohler A."/>
            <person name="Kuo A."/>
            <person name="Nagy L.G."/>
            <person name="Floudas D."/>
            <person name="Copeland A."/>
            <person name="Barry K.W."/>
            <person name="Cichocki N."/>
            <person name="Veneault-Fourrey C."/>
            <person name="LaButti K."/>
            <person name="Lindquist E.A."/>
            <person name="Lipzen A."/>
            <person name="Lundell T."/>
            <person name="Morin E."/>
            <person name="Murat C."/>
            <person name="Riley R."/>
            <person name="Ohm R."/>
            <person name="Sun H."/>
            <person name="Tunlid A."/>
            <person name="Henrissat B."/>
            <person name="Grigoriev I.V."/>
            <person name="Hibbett D.S."/>
            <person name="Martin F."/>
        </authorList>
    </citation>
    <scope>NUCLEOTIDE SEQUENCE [LARGE SCALE GENOMIC DNA]</scope>
    <source>
        <strain evidence="16">F 1598</strain>
    </source>
</reference>
<dbReference type="Pfam" id="PF06470">
    <property type="entry name" value="SMC_hinge"/>
    <property type="match status" value="1"/>
</dbReference>
<dbReference type="Gene3D" id="1.20.1060.20">
    <property type="match status" value="1"/>
</dbReference>
<keyword evidence="7 12" id="KW-0175">Coiled coil</keyword>
<proteinExistence type="inferred from homology"/>
<evidence type="ECO:0000256" key="8">
    <source>
        <dbReference type="ARBA" id="ARBA00023067"/>
    </source>
</evidence>
<dbReference type="STRING" id="765440.A0A0C3AKM1"/>
<keyword evidence="3" id="KW-0132">Cell division</keyword>
<dbReference type="InterPro" id="IPR003395">
    <property type="entry name" value="RecF/RecN/SMC_N"/>
</dbReference>
<keyword evidence="4" id="KW-0547">Nucleotide-binding</keyword>
<evidence type="ECO:0000256" key="9">
    <source>
        <dbReference type="ARBA" id="ARBA00023242"/>
    </source>
</evidence>
<evidence type="ECO:0000256" key="12">
    <source>
        <dbReference type="SAM" id="Coils"/>
    </source>
</evidence>
<evidence type="ECO:0000256" key="11">
    <source>
        <dbReference type="PIRNR" id="PIRNR005719"/>
    </source>
</evidence>
<feature type="coiled-coil region" evidence="12">
    <location>
        <begin position="961"/>
        <end position="988"/>
    </location>
</feature>
<dbReference type="FunFam" id="3.40.50.300:FF:000278">
    <property type="entry name" value="Structural maintenance of chromosomes 2"/>
    <property type="match status" value="1"/>
</dbReference>
<keyword evidence="16" id="KW-1185">Reference proteome</keyword>
<evidence type="ECO:0000259" key="14">
    <source>
        <dbReference type="SMART" id="SM00968"/>
    </source>
</evidence>
<evidence type="ECO:0000256" key="10">
    <source>
        <dbReference type="ARBA" id="ARBA00023306"/>
    </source>
</evidence>
<evidence type="ECO:0000256" key="13">
    <source>
        <dbReference type="SAM" id="MobiDB-lite"/>
    </source>
</evidence>
<dbReference type="GO" id="GO:0051301">
    <property type="term" value="P:cell division"/>
    <property type="evidence" value="ECO:0007669"/>
    <property type="project" value="UniProtKB-KW"/>
</dbReference>
<evidence type="ECO:0000256" key="3">
    <source>
        <dbReference type="ARBA" id="ARBA00022618"/>
    </source>
</evidence>
<dbReference type="InterPro" id="IPR010935">
    <property type="entry name" value="SMC_hinge"/>
</dbReference>
<dbReference type="CDD" id="cd03273">
    <property type="entry name" value="ABC_SMC2_euk"/>
    <property type="match status" value="1"/>
</dbReference>
<dbReference type="InterPro" id="IPR036277">
    <property type="entry name" value="SMC_hinge_sf"/>
</dbReference>
<comment type="subcellular location">
    <subcellularLocation>
        <location evidence="1 11">Nucleus</location>
    </subcellularLocation>
</comment>
<protein>
    <recommendedName>
        <fullName evidence="11">Structural maintenance of chromosomes protein</fullName>
    </recommendedName>
</protein>
<feature type="coiled-coil region" evidence="12">
    <location>
        <begin position="687"/>
        <end position="929"/>
    </location>
</feature>
<accession>A0A0C3AKM1</accession>
<dbReference type="Gene3D" id="3.40.50.300">
    <property type="entry name" value="P-loop containing nucleotide triphosphate hydrolases"/>
    <property type="match status" value="2"/>
</dbReference>
<feature type="coiled-coil region" evidence="12">
    <location>
        <begin position="406"/>
        <end position="447"/>
    </location>
</feature>
<evidence type="ECO:0000256" key="5">
    <source>
        <dbReference type="ARBA" id="ARBA00022776"/>
    </source>
</evidence>
<evidence type="ECO:0000256" key="6">
    <source>
        <dbReference type="ARBA" id="ARBA00022840"/>
    </source>
</evidence>
<keyword evidence="9 11" id="KW-0539">Nucleus</keyword>
<keyword evidence="8" id="KW-0226">DNA condensation</keyword>
<dbReference type="GO" id="GO:0000793">
    <property type="term" value="C:condensed chromosome"/>
    <property type="evidence" value="ECO:0007669"/>
    <property type="project" value="UniProtKB-ARBA"/>
</dbReference>
<dbReference type="AlphaFoldDB" id="A0A0C3AKM1"/>